<protein>
    <recommendedName>
        <fullName evidence="1">Ig-like domain-containing protein</fullName>
    </recommendedName>
</protein>
<name>A0AAD5ACQ7_SILAS</name>
<accession>A0AAD5ACQ7</accession>
<dbReference type="InterPro" id="IPR036179">
    <property type="entry name" value="Ig-like_dom_sf"/>
</dbReference>
<sequence>MVNVKAAPFSLSPFFHIPLDHKGLTILVCVVNDVLNRDRGMAWFSQSGSRSNSASYYILGKEDTQSAVSFPSLVSSWDTYTCFISHRNMIQLKAGHNYGLPKSRIGFDNDNIKCSHPEHQSFSAECHEVPPEETELHTKIVEDPFHLDAAQTWQNTSISMKQS</sequence>
<evidence type="ECO:0000313" key="2">
    <source>
        <dbReference type="EMBL" id="KAI5613222.1"/>
    </source>
</evidence>
<dbReference type="EMBL" id="MU563244">
    <property type="protein sequence ID" value="KAI5613222.1"/>
    <property type="molecule type" value="Genomic_DNA"/>
</dbReference>
<organism evidence="2 3">
    <name type="scientific">Silurus asotus</name>
    <name type="common">Amur catfish</name>
    <name type="synonym">Parasilurus asotus</name>
    <dbReference type="NCBI Taxonomy" id="30991"/>
    <lineage>
        <taxon>Eukaryota</taxon>
        <taxon>Metazoa</taxon>
        <taxon>Chordata</taxon>
        <taxon>Craniata</taxon>
        <taxon>Vertebrata</taxon>
        <taxon>Euteleostomi</taxon>
        <taxon>Actinopterygii</taxon>
        <taxon>Neopterygii</taxon>
        <taxon>Teleostei</taxon>
        <taxon>Ostariophysi</taxon>
        <taxon>Siluriformes</taxon>
        <taxon>Siluridae</taxon>
        <taxon>Silurus</taxon>
    </lineage>
</organism>
<dbReference type="SUPFAM" id="SSF48726">
    <property type="entry name" value="Immunoglobulin"/>
    <property type="match status" value="1"/>
</dbReference>
<proteinExistence type="predicted"/>
<keyword evidence="3" id="KW-1185">Reference proteome</keyword>
<reference evidence="2" key="1">
    <citation type="submission" date="2018-07" db="EMBL/GenBank/DDBJ databases">
        <title>Comparative genomics of catfishes provides insights into carnivory and benthic adaptation.</title>
        <authorList>
            <person name="Zhang Y."/>
            <person name="Wang D."/>
            <person name="Peng Z."/>
            <person name="Zheng S."/>
            <person name="Shao F."/>
            <person name="Tao W."/>
        </authorList>
    </citation>
    <scope>NUCLEOTIDE SEQUENCE</scope>
    <source>
        <strain evidence="2">Chongqing</strain>
    </source>
</reference>
<evidence type="ECO:0000313" key="3">
    <source>
        <dbReference type="Proteomes" id="UP001205998"/>
    </source>
</evidence>
<dbReference type="PROSITE" id="PS50835">
    <property type="entry name" value="IG_LIKE"/>
    <property type="match status" value="1"/>
</dbReference>
<feature type="domain" description="Ig-like" evidence="1">
    <location>
        <begin position="27"/>
        <end position="93"/>
    </location>
</feature>
<dbReference type="Proteomes" id="UP001205998">
    <property type="component" value="Unassembled WGS sequence"/>
</dbReference>
<comment type="caution">
    <text evidence="2">The sequence shown here is derived from an EMBL/GenBank/DDBJ whole genome shotgun (WGS) entry which is preliminary data.</text>
</comment>
<gene>
    <name evidence="2" type="ORF">C0J50_11582</name>
</gene>
<evidence type="ECO:0000259" key="1">
    <source>
        <dbReference type="PROSITE" id="PS50835"/>
    </source>
</evidence>
<dbReference type="Gene3D" id="2.60.40.10">
    <property type="entry name" value="Immunoglobulins"/>
    <property type="match status" value="1"/>
</dbReference>
<dbReference type="InterPro" id="IPR013783">
    <property type="entry name" value="Ig-like_fold"/>
</dbReference>
<dbReference type="AlphaFoldDB" id="A0AAD5ACQ7"/>
<dbReference type="InterPro" id="IPR007110">
    <property type="entry name" value="Ig-like_dom"/>
</dbReference>